<dbReference type="Gene3D" id="3.20.170.30">
    <property type="match status" value="1"/>
</dbReference>
<dbReference type="EMBL" id="BAABJE010000010">
    <property type="protein sequence ID" value="GAA4796548.1"/>
    <property type="molecule type" value="Genomic_DNA"/>
</dbReference>
<gene>
    <name evidence="5" type="primary">kptA</name>
    <name evidence="6" type="ORF">GCM10023307_23090</name>
</gene>
<dbReference type="InterPro" id="IPR022928">
    <property type="entry name" value="RNA_2'-PTrans_KptA"/>
</dbReference>
<evidence type="ECO:0000313" key="7">
    <source>
        <dbReference type="Proteomes" id="UP001499959"/>
    </source>
</evidence>
<dbReference type="NCBIfam" id="NF002014">
    <property type="entry name" value="PRK00819.1-4"/>
    <property type="match status" value="1"/>
</dbReference>
<dbReference type="SUPFAM" id="SSF56399">
    <property type="entry name" value="ADP-ribosylation"/>
    <property type="match status" value="1"/>
</dbReference>
<keyword evidence="3 5" id="KW-0520">NAD</keyword>
<evidence type="ECO:0000256" key="2">
    <source>
        <dbReference type="ARBA" id="ARBA00022679"/>
    </source>
</evidence>
<dbReference type="RefSeq" id="WP_345303475.1">
    <property type="nucleotide sequence ID" value="NZ_BAABJE010000010.1"/>
</dbReference>
<dbReference type="InterPro" id="IPR042080">
    <property type="entry name" value="RNA_2'-PTrans_N"/>
</dbReference>
<dbReference type="PANTHER" id="PTHR12684:SF2">
    <property type="entry name" value="TRNA 2'-PHOSPHOTRANSFERASE 1"/>
    <property type="match status" value="1"/>
</dbReference>
<dbReference type="InterPro" id="IPR002745">
    <property type="entry name" value="Ptrans_KptA/Tpt1"/>
</dbReference>
<sequence>MHDSVVATSRFLSLILRHRPDAIGLTLDDAGWAGIDEILRLAPQDLRLTRERIDRAVAENNKQRFAISEDGTRIRARQGHSIEVDLQLSAVAPPPRLYHGTATRFVASIRREGLLRRDRRHVHLSTDAGTAATVGARHGKPIVLVVRADAMAAAGHAFFLSENGVWLTDAVPVGFIDFDAG</sequence>
<keyword evidence="7" id="KW-1185">Reference proteome</keyword>
<dbReference type="Pfam" id="PF01885">
    <property type="entry name" value="PTS_2-RNA"/>
    <property type="match status" value="1"/>
</dbReference>
<name>A0ABP9BK46_9GAMM</name>
<comment type="similarity">
    <text evidence="1 5">Belongs to the KptA/TPT1 family.</text>
</comment>
<dbReference type="Gene3D" id="1.10.10.970">
    <property type="entry name" value="RNA 2'-phosphotransferase, Tpt1/KptA family, N-terminal domain"/>
    <property type="match status" value="1"/>
</dbReference>
<evidence type="ECO:0000256" key="5">
    <source>
        <dbReference type="HAMAP-Rule" id="MF_00299"/>
    </source>
</evidence>
<evidence type="ECO:0000313" key="6">
    <source>
        <dbReference type="EMBL" id="GAA4796548.1"/>
    </source>
</evidence>
<dbReference type="PANTHER" id="PTHR12684">
    <property type="entry name" value="PUTATIVE PHOSPHOTRANSFERASE"/>
    <property type="match status" value="1"/>
</dbReference>
<reference evidence="7" key="1">
    <citation type="journal article" date="2019" name="Int. J. Syst. Evol. Microbiol.">
        <title>The Global Catalogue of Microorganisms (GCM) 10K type strain sequencing project: providing services to taxonomists for standard genome sequencing and annotation.</title>
        <authorList>
            <consortium name="The Broad Institute Genomics Platform"/>
            <consortium name="The Broad Institute Genome Sequencing Center for Infectious Disease"/>
            <person name="Wu L."/>
            <person name="Ma J."/>
        </authorList>
    </citation>
    <scope>NUCLEOTIDE SEQUENCE [LARGE SCALE GENOMIC DNA]</scope>
    <source>
        <strain evidence="7">JCM 18204</strain>
    </source>
</reference>
<dbReference type="EC" id="2.7.1.-" evidence="5"/>
<comment type="caution">
    <text evidence="6">The sequence shown here is derived from an EMBL/GenBank/DDBJ whole genome shotgun (WGS) entry which is preliminary data.</text>
</comment>
<dbReference type="Proteomes" id="UP001499959">
    <property type="component" value="Unassembled WGS sequence"/>
</dbReference>
<evidence type="ECO:0000256" key="4">
    <source>
        <dbReference type="ARBA" id="ARBA00025212"/>
    </source>
</evidence>
<accession>A0ABP9BK46</accession>
<organism evidence="6 7">
    <name type="scientific">Lysobacter hankyongensis</name>
    <dbReference type="NCBI Taxonomy" id="1176535"/>
    <lineage>
        <taxon>Bacteria</taxon>
        <taxon>Pseudomonadati</taxon>
        <taxon>Pseudomonadota</taxon>
        <taxon>Gammaproteobacteria</taxon>
        <taxon>Lysobacterales</taxon>
        <taxon>Lysobacteraceae</taxon>
        <taxon>Lysobacter</taxon>
    </lineage>
</organism>
<keyword evidence="2 5" id="KW-0808">Transferase</keyword>
<protein>
    <recommendedName>
        <fullName evidence="5">Probable RNA 2'-phosphotransferase</fullName>
        <ecNumber evidence="5">2.7.1.-</ecNumber>
    </recommendedName>
</protein>
<evidence type="ECO:0000256" key="1">
    <source>
        <dbReference type="ARBA" id="ARBA00009836"/>
    </source>
</evidence>
<comment type="function">
    <text evidence="4 5">Removes the 2'-phosphate from RNA via an intermediate in which the phosphate is ADP-ribosylated by NAD followed by a presumed transesterification to release the RNA and generate ADP-ribose 1''-2''-cyclic phosphate (APPR&gt;P). May function as an ADP-ribosylase.</text>
</comment>
<evidence type="ECO:0000256" key="3">
    <source>
        <dbReference type="ARBA" id="ARBA00023027"/>
    </source>
</evidence>
<dbReference type="HAMAP" id="MF_00299">
    <property type="entry name" value="KptA"/>
    <property type="match status" value="1"/>
</dbReference>
<proteinExistence type="inferred from homology"/>
<dbReference type="InterPro" id="IPR042081">
    <property type="entry name" value="RNA_2'-PTrans_C"/>
</dbReference>